<dbReference type="PANTHER" id="PTHR48028">
    <property type="entry name" value="GLYCINE-RICH RNA-BINDING PROTEIN RZ1A"/>
    <property type="match status" value="1"/>
</dbReference>
<evidence type="ECO:0000256" key="4">
    <source>
        <dbReference type="ARBA" id="ARBA00022884"/>
    </source>
</evidence>
<evidence type="ECO:0000256" key="11">
    <source>
        <dbReference type="SAM" id="MobiDB-lite"/>
    </source>
</evidence>
<dbReference type="InterPro" id="IPR000504">
    <property type="entry name" value="RRM_dom"/>
</dbReference>
<dbReference type="EMBL" id="WJQU01000001">
    <property type="protein sequence ID" value="KAJ6647827.1"/>
    <property type="molecule type" value="Genomic_DNA"/>
</dbReference>
<dbReference type="SUPFAM" id="SSF54928">
    <property type="entry name" value="RNA-binding domain, RBD"/>
    <property type="match status" value="1"/>
</dbReference>
<dbReference type="Pfam" id="PF00076">
    <property type="entry name" value="RRM_1"/>
    <property type="match status" value="1"/>
</dbReference>
<gene>
    <name evidence="13" type="primary">SRSF2</name>
    <name evidence="13" type="ORF">Bhyg_03050</name>
</gene>
<feature type="domain" description="RRM" evidence="12">
    <location>
        <begin position="15"/>
        <end position="93"/>
    </location>
</feature>
<accession>A0A9Q0S747</accession>
<evidence type="ECO:0000259" key="12">
    <source>
        <dbReference type="PROSITE" id="PS50102"/>
    </source>
</evidence>
<evidence type="ECO:0000256" key="5">
    <source>
        <dbReference type="ARBA" id="ARBA00023187"/>
    </source>
</evidence>
<evidence type="ECO:0000313" key="13">
    <source>
        <dbReference type="EMBL" id="KAJ6647827.1"/>
    </source>
</evidence>
<evidence type="ECO:0000256" key="3">
    <source>
        <dbReference type="ARBA" id="ARBA00022664"/>
    </source>
</evidence>
<evidence type="ECO:0000256" key="1">
    <source>
        <dbReference type="ARBA" id="ARBA00004123"/>
    </source>
</evidence>
<dbReference type="GO" id="GO:0006397">
    <property type="term" value="P:mRNA processing"/>
    <property type="evidence" value="ECO:0007669"/>
    <property type="project" value="UniProtKB-KW"/>
</dbReference>
<keyword evidence="6" id="KW-0539">Nucleus</keyword>
<dbReference type="Proteomes" id="UP001151699">
    <property type="component" value="Chromosome A"/>
</dbReference>
<dbReference type="AlphaFoldDB" id="A0A9Q0S747"/>
<dbReference type="OrthoDB" id="8093034at2759"/>
<dbReference type="CDD" id="cd12311">
    <property type="entry name" value="RRM_SRSF2_SRSF8"/>
    <property type="match status" value="1"/>
</dbReference>
<protein>
    <recommendedName>
        <fullName evidence="2">Serine/arginine-rich splicing factor 2</fullName>
    </recommendedName>
    <alternativeName>
        <fullName evidence="9">Splicing component, 35 kDa</fullName>
    </alternativeName>
    <alternativeName>
        <fullName evidence="8">Splicing factor SC35</fullName>
    </alternativeName>
    <alternativeName>
        <fullName evidence="7">Splicing factor, arginine/serine-rich 2</fullName>
    </alternativeName>
</protein>
<dbReference type="PROSITE" id="PS50102">
    <property type="entry name" value="RRM"/>
    <property type="match status" value="1"/>
</dbReference>
<evidence type="ECO:0000256" key="7">
    <source>
        <dbReference type="ARBA" id="ARBA00029589"/>
    </source>
</evidence>
<dbReference type="PANTHER" id="PTHR48028:SF4">
    <property type="entry name" value="SC35-LIKE SPLICING FACTOR"/>
    <property type="match status" value="1"/>
</dbReference>
<dbReference type="InterPro" id="IPR051106">
    <property type="entry name" value="RNA-bind/splicing_reg"/>
</dbReference>
<evidence type="ECO:0000256" key="8">
    <source>
        <dbReference type="ARBA" id="ARBA00029667"/>
    </source>
</evidence>
<dbReference type="InterPro" id="IPR035979">
    <property type="entry name" value="RBD_domain_sf"/>
</dbReference>
<evidence type="ECO:0000256" key="2">
    <source>
        <dbReference type="ARBA" id="ARBA00015058"/>
    </source>
</evidence>
<reference evidence="13" key="1">
    <citation type="submission" date="2022-07" db="EMBL/GenBank/DDBJ databases">
        <authorList>
            <person name="Trinca V."/>
            <person name="Uliana J.V.C."/>
            <person name="Torres T.T."/>
            <person name="Ward R.J."/>
            <person name="Monesi N."/>
        </authorList>
    </citation>
    <scope>NUCLEOTIDE SEQUENCE</scope>
    <source>
        <strain evidence="13">HSMRA1968</strain>
        <tissue evidence="13">Whole embryos</tissue>
    </source>
</reference>
<proteinExistence type="predicted"/>
<dbReference type="GO" id="GO:0008380">
    <property type="term" value="P:RNA splicing"/>
    <property type="evidence" value="ECO:0007669"/>
    <property type="project" value="UniProtKB-KW"/>
</dbReference>
<evidence type="ECO:0000256" key="9">
    <source>
        <dbReference type="ARBA" id="ARBA00032663"/>
    </source>
</evidence>
<feature type="region of interest" description="Disordered" evidence="11">
    <location>
        <begin position="90"/>
        <end position="110"/>
    </location>
</feature>
<dbReference type="SMART" id="SM00360">
    <property type="entry name" value="RRM"/>
    <property type="match status" value="1"/>
</dbReference>
<dbReference type="Gene3D" id="3.30.70.330">
    <property type="match status" value="1"/>
</dbReference>
<evidence type="ECO:0000313" key="14">
    <source>
        <dbReference type="Proteomes" id="UP001151699"/>
    </source>
</evidence>
<comment type="subcellular location">
    <subcellularLocation>
        <location evidence="1">Nucleus</location>
    </subcellularLocation>
</comment>
<keyword evidence="14" id="KW-1185">Reference proteome</keyword>
<dbReference type="GO" id="GO:0003723">
    <property type="term" value="F:RNA binding"/>
    <property type="evidence" value="ECO:0007669"/>
    <property type="project" value="UniProtKB-UniRule"/>
</dbReference>
<organism evidence="13 14">
    <name type="scientific">Pseudolycoriella hygida</name>
    <dbReference type="NCBI Taxonomy" id="35572"/>
    <lineage>
        <taxon>Eukaryota</taxon>
        <taxon>Metazoa</taxon>
        <taxon>Ecdysozoa</taxon>
        <taxon>Arthropoda</taxon>
        <taxon>Hexapoda</taxon>
        <taxon>Insecta</taxon>
        <taxon>Pterygota</taxon>
        <taxon>Neoptera</taxon>
        <taxon>Endopterygota</taxon>
        <taxon>Diptera</taxon>
        <taxon>Nematocera</taxon>
        <taxon>Sciaroidea</taxon>
        <taxon>Sciaridae</taxon>
        <taxon>Pseudolycoriella</taxon>
    </lineage>
</organism>
<keyword evidence="3" id="KW-0507">mRNA processing</keyword>
<comment type="caution">
    <text evidence="13">The sequence shown here is derived from an EMBL/GenBank/DDBJ whole genome shotgun (WGS) entry which is preliminary data.</text>
</comment>
<name>A0A9Q0S747_9DIPT</name>
<keyword evidence="4 10" id="KW-0694">RNA-binding</keyword>
<dbReference type="InterPro" id="IPR012677">
    <property type="entry name" value="Nucleotide-bd_a/b_plait_sf"/>
</dbReference>
<evidence type="ECO:0000256" key="10">
    <source>
        <dbReference type="PROSITE-ProRule" id="PRU00176"/>
    </source>
</evidence>
<dbReference type="GO" id="GO:0005634">
    <property type="term" value="C:nucleus"/>
    <property type="evidence" value="ECO:0007669"/>
    <property type="project" value="UniProtKB-SubCell"/>
</dbReference>
<sequence>MSNYGRPPPRIDGMVSLKVDNLTYRTTPEDLRRVFERCGEVGDIYIPRDRFTRESRGFAFVRFYDKRDAEDALEAMDGRMLDGRELRVQMARYGRPTSPQTRRNGGGRRDRDRRRKILFVLKVQGTLIQRYQIGLAIVVVHEAVLEVVDRFHDPAPAQRVSHREVVLLVRCTKKHQLAEVEAKDAVLVEATAAATAEISRLLHVRGILAMDLLKGNFAHK</sequence>
<keyword evidence="5" id="KW-0508">mRNA splicing</keyword>
<evidence type="ECO:0000256" key="6">
    <source>
        <dbReference type="ARBA" id="ARBA00023242"/>
    </source>
</evidence>